<dbReference type="Proteomes" id="UP001189429">
    <property type="component" value="Unassembled WGS sequence"/>
</dbReference>
<keyword evidence="4" id="KW-0378">Hydrolase</keyword>
<dbReference type="EC" id="3.2.1.4" evidence="3"/>
<keyword evidence="11" id="KW-0472">Membrane</keyword>
<dbReference type="PANTHER" id="PTHR33753:SF1">
    <property type="entry name" value="ENDO-BETA-1,4-GLUCANASE CELB"/>
    <property type="match status" value="1"/>
</dbReference>
<keyword evidence="6" id="KW-0325">Glycoprotein</keyword>
<evidence type="ECO:0000256" key="10">
    <source>
        <dbReference type="SAM" id="MobiDB-lite"/>
    </source>
</evidence>
<keyword evidence="11" id="KW-0812">Transmembrane</keyword>
<comment type="similarity">
    <text evidence="2">Belongs to the glycosyl hydrolase 7 (cellulase C) family.</text>
</comment>
<evidence type="ECO:0000256" key="5">
    <source>
        <dbReference type="ARBA" id="ARBA00023001"/>
    </source>
</evidence>
<dbReference type="Gene3D" id="2.70.100.10">
    <property type="entry name" value="Glycoside hydrolase, family 7, domain"/>
    <property type="match status" value="1"/>
</dbReference>
<feature type="compositionally biased region" description="Low complexity" evidence="10">
    <location>
        <begin position="493"/>
        <end position="524"/>
    </location>
</feature>
<evidence type="ECO:0000256" key="8">
    <source>
        <dbReference type="ARBA" id="ARBA00023295"/>
    </source>
</evidence>
<protein>
    <recommendedName>
        <fullName evidence="3">cellulase</fullName>
        <ecNumber evidence="3">3.2.1.4</ecNumber>
    </recommendedName>
</protein>
<feature type="compositionally biased region" description="Polar residues" evidence="10">
    <location>
        <begin position="472"/>
        <end position="486"/>
    </location>
</feature>
<sequence>MSWRWMHNMGGYTNCINDEDGKWAKDYCPDAATCAKKCGVEGLNSTQYSDTYGISASKDASSLTLKYVPGSRVYMLDSTGKEYLMFQLKNKEFTFDIDLSTLPCGTNAALYLIEMASDGGGSEAGAAYGAGYCDAQCPQGMKFINNKANVEGWGMILAETPEYEWMEVGPVGKYGACCAEFDILEANNQAIAITAHPCSIEGLQTCEGEEECGNKSKGLPGFCDKDGCGINPYRMGEPTFYGPGNKFTLDTSKPFTVVTQFITEDGTDDGDLVDIRRTYIQDGEVIDNAVTSVLDAADQGNSLNDDICTATVKKFNVTKKNEKHHTARKSRTWMDTFKLAGGTKAMGEAIGRGMVMSMSVWDDGLGRMNWLDSEKTLIDEDTSEPGVARGPCSFEEGVPKKLHAENKDAYVTFSNLKIGPIGSTFQADSGQGPHPPPFDEVPPAEADTAATGAATEASGAEDNIGELAVTATGESDTASDTVSNVVATEPEMTTTARPATTAPPSTAPPTTASPASTTSFSPTPGCEWIPDDNCQDANEFACACRKANPGGPCTECGPNMGPSTPKTSIARRFEMPAQPPLRAGAPSGAAALAALCAAAAGAVLAAVAAAARRGRQGPSDVQLLAGDEEAMNVE</sequence>
<feature type="transmembrane region" description="Helical" evidence="11">
    <location>
        <begin position="589"/>
        <end position="611"/>
    </location>
</feature>
<feature type="region of interest" description="Disordered" evidence="10">
    <location>
        <begin position="422"/>
        <end position="524"/>
    </location>
</feature>
<evidence type="ECO:0000256" key="4">
    <source>
        <dbReference type="ARBA" id="ARBA00022801"/>
    </source>
</evidence>
<evidence type="ECO:0000313" key="13">
    <source>
        <dbReference type="Proteomes" id="UP001189429"/>
    </source>
</evidence>
<evidence type="ECO:0000256" key="2">
    <source>
        <dbReference type="ARBA" id="ARBA00006044"/>
    </source>
</evidence>
<dbReference type="Pfam" id="PF00840">
    <property type="entry name" value="Glyco_hydro_7"/>
    <property type="match status" value="1"/>
</dbReference>
<keyword evidence="7" id="KW-0119">Carbohydrate metabolism</keyword>
<dbReference type="InterPro" id="IPR001722">
    <property type="entry name" value="Glyco_hydro_7"/>
</dbReference>
<evidence type="ECO:0000313" key="12">
    <source>
        <dbReference type="EMBL" id="CAK0893540.1"/>
    </source>
</evidence>
<dbReference type="PRINTS" id="PR00734">
    <property type="entry name" value="GLHYDRLASE7"/>
</dbReference>
<feature type="compositionally biased region" description="Low complexity" evidence="10">
    <location>
        <begin position="444"/>
        <end position="462"/>
    </location>
</feature>
<dbReference type="PANTHER" id="PTHR33753">
    <property type="entry name" value="1,4-BETA-D-GLUCAN CELLOBIOHYDROLASE B"/>
    <property type="match status" value="1"/>
</dbReference>
<dbReference type="SUPFAM" id="SSF49899">
    <property type="entry name" value="Concanavalin A-like lectins/glucanases"/>
    <property type="match status" value="1"/>
</dbReference>
<dbReference type="CDD" id="cd07999">
    <property type="entry name" value="GH7_CBH_EG"/>
    <property type="match status" value="1"/>
</dbReference>
<evidence type="ECO:0000256" key="3">
    <source>
        <dbReference type="ARBA" id="ARBA00012601"/>
    </source>
</evidence>
<comment type="catalytic activity">
    <reaction evidence="1">
        <text>Endohydrolysis of (1-&gt;4)-beta-D-glucosidic linkages in cellulose, lichenin and cereal beta-D-glucans.</text>
        <dbReference type="EC" id="3.2.1.4"/>
    </reaction>
</comment>
<keyword evidence="5" id="KW-0136">Cellulose degradation</keyword>
<keyword evidence="13" id="KW-1185">Reference proteome</keyword>
<dbReference type="EMBL" id="CAUYUJ010019761">
    <property type="protein sequence ID" value="CAK0893540.1"/>
    <property type="molecule type" value="Genomic_DNA"/>
</dbReference>
<keyword evidence="11" id="KW-1133">Transmembrane helix</keyword>
<gene>
    <name evidence="12" type="ORF">PCOR1329_LOCUS72828</name>
</gene>
<dbReference type="InterPro" id="IPR013320">
    <property type="entry name" value="ConA-like_dom_sf"/>
</dbReference>
<accession>A0ABN9X6T5</accession>
<reference evidence="12" key="1">
    <citation type="submission" date="2023-10" db="EMBL/GenBank/DDBJ databases">
        <authorList>
            <person name="Chen Y."/>
            <person name="Shah S."/>
            <person name="Dougan E. K."/>
            <person name="Thang M."/>
            <person name="Chan C."/>
        </authorList>
    </citation>
    <scope>NUCLEOTIDE SEQUENCE [LARGE SCALE GENOMIC DNA]</scope>
</reference>
<keyword evidence="9" id="KW-0624">Polysaccharide degradation</keyword>
<dbReference type="InterPro" id="IPR037019">
    <property type="entry name" value="Glyco_hydro_7_sf"/>
</dbReference>
<organism evidence="12 13">
    <name type="scientific">Prorocentrum cordatum</name>
    <dbReference type="NCBI Taxonomy" id="2364126"/>
    <lineage>
        <taxon>Eukaryota</taxon>
        <taxon>Sar</taxon>
        <taxon>Alveolata</taxon>
        <taxon>Dinophyceae</taxon>
        <taxon>Prorocentrales</taxon>
        <taxon>Prorocentraceae</taxon>
        <taxon>Prorocentrum</taxon>
    </lineage>
</organism>
<keyword evidence="8" id="KW-0326">Glycosidase</keyword>
<evidence type="ECO:0000256" key="1">
    <source>
        <dbReference type="ARBA" id="ARBA00000966"/>
    </source>
</evidence>
<comment type="caution">
    <text evidence="12">The sequence shown here is derived from an EMBL/GenBank/DDBJ whole genome shotgun (WGS) entry which is preliminary data.</text>
</comment>
<evidence type="ECO:0000256" key="9">
    <source>
        <dbReference type="ARBA" id="ARBA00023326"/>
    </source>
</evidence>
<name>A0ABN9X6T5_9DINO</name>
<feature type="region of interest" description="Disordered" evidence="10">
    <location>
        <begin position="613"/>
        <end position="634"/>
    </location>
</feature>
<proteinExistence type="inferred from homology"/>
<evidence type="ECO:0000256" key="11">
    <source>
        <dbReference type="SAM" id="Phobius"/>
    </source>
</evidence>
<evidence type="ECO:0000256" key="7">
    <source>
        <dbReference type="ARBA" id="ARBA00023277"/>
    </source>
</evidence>
<evidence type="ECO:0000256" key="6">
    <source>
        <dbReference type="ARBA" id="ARBA00023180"/>
    </source>
</evidence>